<organism evidence="9 10">
    <name type="scientific">Parabacteroides acidifaciens</name>
    <dbReference type="NCBI Taxonomy" id="2290935"/>
    <lineage>
        <taxon>Bacteria</taxon>
        <taxon>Pseudomonadati</taxon>
        <taxon>Bacteroidota</taxon>
        <taxon>Bacteroidia</taxon>
        <taxon>Bacteroidales</taxon>
        <taxon>Tannerellaceae</taxon>
        <taxon>Parabacteroides</taxon>
    </lineage>
</organism>
<comment type="subcellular location">
    <subcellularLocation>
        <location evidence="1">Cell outer membrane</location>
    </subcellularLocation>
</comment>
<dbReference type="PROSITE" id="PS51257">
    <property type="entry name" value="PROKAR_LIPOPROTEIN"/>
    <property type="match status" value="1"/>
</dbReference>
<evidence type="ECO:0000256" key="5">
    <source>
        <dbReference type="ARBA" id="ARBA00023237"/>
    </source>
</evidence>
<name>A0A3D8H9N0_9BACT</name>
<dbReference type="EMBL" id="JACRTI010000075">
    <property type="protein sequence ID" value="MBC8603709.1"/>
    <property type="molecule type" value="Genomic_DNA"/>
</dbReference>
<proteinExistence type="inferred from homology"/>
<evidence type="ECO:0000313" key="9">
    <source>
        <dbReference type="EMBL" id="RDU47551.1"/>
    </source>
</evidence>
<evidence type="ECO:0000256" key="3">
    <source>
        <dbReference type="ARBA" id="ARBA00022729"/>
    </source>
</evidence>
<gene>
    <name evidence="9" type="ORF">DWU89_19005</name>
    <name evidence="8" type="ORF">H8784_18535</name>
</gene>
<dbReference type="SUPFAM" id="SSF48452">
    <property type="entry name" value="TPR-like"/>
    <property type="match status" value="1"/>
</dbReference>
<reference evidence="8 11" key="2">
    <citation type="submission" date="2020-08" db="EMBL/GenBank/DDBJ databases">
        <title>Genome public.</title>
        <authorList>
            <person name="Liu C."/>
            <person name="Sun Q."/>
        </authorList>
    </citation>
    <scope>NUCLEOTIDE SEQUENCE [LARGE SCALE GENOMIC DNA]</scope>
    <source>
        <strain evidence="8 11">426_9</strain>
    </source>
</reference>
<reference evidence="9 10" key="1">
    <citation type="submission" date="2018-07" db="EMBL/GenBank/DDBJ databases">
        <title>Parabacteroides acidifaciens nov. sp., isolated from human feces.</title>
        <authorList>
            <person name="Wang Y.J."/>
        </authorList>
    </citation>
    <scope>NUCLEOTIDE SEQUENCE [LARGE SCALE GENOMIC DNA]</scope>
    <source>
        <strain evidence="9 10">426-9</strain>
    </source>
</reference>
<dbReference type="Proteomes" id="UP000256321">
    <property type="component" value="Unassembled WGS sequence"/>
</dbReference>
<evidence type="ECO:0000256" key="4">
    <source>
        <dbReference type="ARBA" id="ARBA00023136"/>
    </source>
</evidence>
<evidence type="ECO:0000313" key="8">
    <source>
        <dbReference type="EMBL" id="MBC8603709.1"/>
    </source>
</evidence>
<dbReference type="AlphaFoldDB" id="A0A3D8H9N0"/>
<accession>A0A3D8H9N0</accession>
<evidence type="ECO:0000256" key="2">
    <source>
        <dbReference type="ARBA" id="ARBA00006275"/>
    </source>
</evidence>
<feature type="domain" description="SusD-like N-terminal" evidence="7">
    <location>
        <begin position="90"/>
        <end position="228"/>
    </location>
</feature>
<dbReference type="RefSeq" id="WP_115501208.1">
    <property type="nucleotide sequence ID" value="NZ_JACRTI010000075.1"/>
</dbReference>
<dbReference type="Proteomes" id="UP000629596">
    <property type="component" value="Unassembled WGS sequence"/>
</dbReference>
<dbReference type="GO" id="GO:0009279">
    <property type="term" value="C:cell outer membrane"/>
    <property type="evidence" value="ECO:0007669"/>
    <property type="project" value="UniProtKB-SubCell"/>
</dbReference>
<evidence type="ECO:0000259" key="6">
    <source>
        <dbReference type="Pfam" id="PF07980"/>
    </source>
</evidence>
<feature type="domain" description="RagB/SusD" evidence="6">
    <location>
        <begin position="278"/>
        <end position="540"/>
    </location>
</feature>
<dbReference type="Gene3D" id="1.25.40.390">
    <property type="match status" value="1"/>
</dbReference>
<sequence>MKRIKYFIFTLLAATTTFVSCDLDRSPLDKFAEDVFWTSEDNAELALTGVYKGEILFNSPEYTPTDWWSYGGLIFMEFPTDNAYDRRGTNSNFHKISNGALLSNNAYTEAYWKNSYSKIARCNRFLEGIVNLSDPAVVARFTAEARFIRAAQYFYLSQFFQDVPLVTKVLTKDEANTVTKTSKADITEFIIKEFTEAAADLPRFKDLKGSETGRANKQASLAFLGRTLLAAKKYSEAAAAFKQIIDLGDNAIDPDYASLFLPSNENSSENIFSTQYLQDQAGNALPQHAFPVKDGGWCLINVAAGLFEAYQFRDGTPFSYDSPQYDPVNLGKNRDPRLDYTIYYNGSTFKGAVYDCHPDSQSPDKVMGGQTTQTGLMMRKYFDETFSGNLNSYGGNVPVIRYAEVLLSYLEAKLEAGEGITQALLDETINKVRGRASVQMPAITEVNAAKLRPILRNERRVELAMEGIRYWDLLRWGIAHEALNGDIYGAPFPGSKRVSAKPDGEVDKYGRWWVNSRAFRQDQDYKWPIPQSEQDINPNLR</sequence>
<keyword evidence="3" id="KW-0732">Signal</keyword>
<dbReference type="Pfam" id="PF07980">
    <property type="entry name" value="SusD_RagB"/>
    <property type="match status" value="1"/>
</dbReference>
<evidence type="ECO:0000313" key="10">
    <source>
        <dbReference type="Proteomes" id="UP000256321"/>
    </source>
</evidence>
<dbReference type="Pfam" id="PF14322">
    <property type="entry name" value="SusD-like_3"/>
    <property type="match status" value="1"/>
</dbReference>
<evidence type="ECO:0000259" key="7">
    <source>
        <dbReference type="Pfam" id="PF14322"/>
    </source>
</evidence>
<evidence type="ECO:0000313" key="11">
    <source>
        <dbReference type="Proteomes" id="UP000629596"/>
    </source>
</evidence>
<comment type="caution">
    <text evidence="9">The sequence shown here is derived from an EMBL/GenBank/DDBJ whole genome shotgun (WGS) entry which is preliminary data.</text>
</comment>
<protein>
    <submittedName>
        <fullName evidence="9">RagB/SusD family nutrient uptake outer membrane protein</fullName>
    </submittedName>
</protein>
<keyword evidence="4" id="KW-0472">Membrane</keyword>
<keyword evidence="5" id="KW-0998">Cell outer membrane</keyword>
<comment type="similarity">
    <text evidence="2">Belongs to the SusD family.</text>
</comment>
<dbReference type="InterPro" id="IPR012944">
    <property type="entry name" value="SusD_RagB_dom"/>
</dbReference>
<dbReference type="CDD" id="cd08977">
    <property type="entry name" value="SusD"/>
    <property type="match status" value="1"/>
</dbReference>
<dbReference type="EMBL" id="QREV01000075">
    <property type="protein sequence ID" value="RDU47551.1"/>
    <property type="molecule type" value="Genomic_DNA"/>
</dbReference>
<evidence type="ECO:0000256" key="1">
    <source>
        <dbReference type="ARBA" id="ARBA00004442"/>
    </source>
</evidence>
<dbReference type="InterPro" id="IPR033985">
    <property type="entry name" value="SusD-like_N"/>
</dbReference>
<dbReference type="InterPro" id="IPR011990">
    <property type="entry name" value="TPR-like_helical_dom_sf"/>
</dbReference>
<keyword evidence="11" id="KW-1185">Reference proteome</keyword>